<evidence type="ECO:0000313" key="1">
    <source>
        <dbReference type="EMBL" id="ART72673.1"/>
    </source>
</evidence>
<protein>
    <submittedName>
        <fullName evidence="1">Uncharacterized protein</fullName>
    </submittedName>
</protein>
<sequence>MMVYPTTSGGNVLIEGQHWRGKLQRPQGGDLAIHLDKGLLFDGRARGLAQLVTAGTGSDPLIVDGRAAAGRLECQLLDPAASRDPLQLTGMFAGDELTGTLTGPDQETHDLVLHKYQPDQPPAPGKPPGPAANQAIVSYEVETNIGDFEFVNWSFAVVVPLGTWKGRTLWGNSSGNVTIIIDPCAPIQESEKWHVNFDLSTWWGAPVAHFYTLRGEISVPDKWVTLLPGSCAWPDDRWVDVQGRMKFHRDYR</sequence>
<proteinExistence type="predicted"/>
<gene>
    <name evidence="1" type="ORF">BTO20_32580</name>
</gene>
<evidence type="ECO:0000313" key="2">
    <source>
        <dbReference type="Proteomes" id="UP000195331"/>
    </source>
</evidence>
<dbReference type="EMBL" id="CP020809">
    <property type="protein sequence ID" value="ART72673.1"/>
    <property type="molecule type" value="Genomic_DNA"/>
</dbReference>
<name>A0A1Y0CBP5_9MYCO</name>
<accession>A0A1Y0CBP5</accession>
<keyword evidence="2" id="KW-1185">Reference proteome</keyword>
<dbReference type="AlphaFoldDB" id="A0A1Y0CBP5"/>
<organism evidence="1 2">
    <name type="scientific">Mycobacterium dioxanotrophicus</name>
    <dbReference type="NCBI Taxonomy" id="482462"/>
    <lineage>
        <taxon>Bacteria</taxon>
        <taxon>Bacillati</taxon>
        <taxon>Actinomycetota</taxon>
        <taxon>Actinomycetes</taxon>
        <taxon>Mycobacteriales</taxon>
        <taxon>Mycobacteriaceae</taxon>
        <taxon>Mycobacterium</taxon>
    </lineage>
</organism>
<reference evidence="1 2" key="1">
    <citation type="submission" date="2017-04" db="EMBL/GenBank/DDBJ databases">
        <title>Whole Genome Sequence of 1,4-Dioxane Degrading Bacterium Mycobacterium dioxanotrophicus PH-06.</title>
        <authorList>
            <person name="He Y."/>
        </authorList>
    </citation>
    <scope>NUCLEOTIDE SEQUENCE [LARGE SCALE GENOMIC DNA]</scope>
    <source>
        <strain evidence="1 2">PH-06</strain>
    </source>
</reference>
<dbReference type="Proteomes" id="UP000195331">
    <property type="component" value="Chromosome"/>
</dbReference>
<dbReference type="KEGG" id="mdx:BTO20_32580"/>